<sequence>MEQVTQRYIRVGQWLFEVKSVRAIRVSEYGQPYDACCNMSFNGDQAYIDNQLTRNDAPFTQRDFSEFYQFLQTMGVSDANYDRYQHGQRRNKQVKIINNADNETTLVPFTQRETA</sequence>
<proteinExistence type="predicted"/>
<dbReference type="OrthoDB" id="6385903at2"/>
<protein>
    <submittedName>
        <fullName evidence="1">Uncharacterized protein</fullName>
    </submittedName>
</protein>
<evidence type="ECO:0000313" key="1">
    <source>
        <dbReference type="EMBL" id="RKF13317.1"/>
    </source>
</evidence>
<dbReference type="EMBL" id="RAQO01000012">
    <property type="protein sequence ID" value="RKF13317.1"/>
    <property type="molecule type" value="Genomic_DNA"/>
</dbReference>
<gene>
    <name evidence="1" type="ORF">DBZ36_19865</name>
</gene>
<evidence type="ECO:0000313" key="2">
    <source>
        <dbReference type="Proteomes" id="UP000286482"/>
    </source>
</evidence>
<comment type="caution">
    <text evidence="1">The sequence shown here is derived from an EMBL/GenBank/DDBJ whole genome shotgun (WGS) entry which is preliminary data.</text>
</comment>
<name>A0A420E6N3_9ALTE</name>
<organism evidence="1 2">
    <name type="scientific">Alginatibacterium sediminis</name>
    <dbReference type="NCBI Taxonomy" id="2164068"/>
    <lineage>
        <taxon>Bacteria</taxon>
        <taxon>Pseudomonadati</taxon>
        <taxon>Pseudomonadota</taxon>
        <taxon>Gammaproteobacteria</taxon>
        <taxon>Alteromonadales</taxon>
        <taxon>Alteromonadaceae</taxon>
        <taxon>Alginatibacterium</taxon>
    </lineage>
</organism>
<dbReference type="Proteomes" id="UP000286482">
    <property type="component" value="Unassembled WGS sequence"/>
</dbReference>
<dbReference type="RefSeq" id="WP_120356730.1">
    <property type="nucleotide sequence ID" value="NZ_RAQO01000012.1"/>
</dbReference>
<dbReference type="AlphaFoldDB" id="A0A420E6N3"/>
<keyword evidence="2" id="KW-1185">Reference proteome</keyword>
<accession>A0A420E6N3</accession>
<reference evidence="1 2" key="1">
    <citation type="submission" date="2018-09" db="EMBL/GenBank/DDBJ databases">
        <authorList>
            <person name="Wang Z."/>
        </authorList>
    </citation>
    <scope>NUCLEOTIDE SEQUENCE [LARGE SCALE GENOMIC DNA]</scope>
    <source>
        <strain evidence="1 2">ALS 81</strain>
    </source>
</reference>